<dbReference type="Gene3D" id="2.70.50.70">
    <property type="match status" value="1"/>
</dbReference>
<evidence type="ECO:0000256" key="1">
    <source>
        <dbReference type="ARBA" id="ARBA00001973"/>
    </source>
</evidence>
<feature type="domain" description="Auxiliary Activity family 9 catalytic" evidence="18">
    <location>
        <begin position="22"/>
        <end position="239"/>
    </location>
</feature>
<keyword evidence="11" id="KW-0119">Carbohydrate metabolism</keyword>
<evidence type="ECO:0000256" key="8">
    <source>
        <dbReference type="ARBA" id="ARBA00023008"/>
    </source>
</evidence>
<dbReference type="GO" id="GO:0005576">
    <property type="term" value="C:extracellular region"/>
    <property type="evidence" value="ECO:0007669"/>
    <property type="project" value="UniProtKB-SubCell"/>
</dbReference>
<organism evidence="19 20">
    <name type="scientific">Canariomyces notabilis</name>
    <dbReference type="NCBI Taxonomy" id="2074819"/>
    <lineage>
        <taxon>Eukaryota</taxon>
        <taxon>Fungi</taxon>
        <taxon>Dikarya</taxon>
        <taxon>Ascomycota</taxon>
        <taxon>Pezizomycotina</taxon>
        <taxon>Sordariomycetes</taxon>
        <taxon>Sordariomycetidae</taxon>
        <taxon>Sordariales</taxon>
        <taxon>Chaetomiaceae</taxon>
        <taxon>Canariomyces</taxon>
    </lineage>
</organism>
<comment type="similarity">
    <text evidence="13">Belongs to the polysaccharide monooxygenase AA9 family.</text>
</comment>
<dbReference type="EMBL" id="MU853346">
    <property type="protein sequence ID" value="KAK4111262.1"/>
    <property type="molecule type" value="Genomic_DNA"/>
</dbReference>
<comment type="caution">
    <text evidence="19">The sequence shown here is derived from an EMBL/GenBank/DDBJ whole genome shotgun (WGS) entry which is preliminary data.</text>
</comment>
<evidence type="ECO:0000313" key="20">
    <source>
        <dbReference type="Proteomes" id="UP001302812"/>
    </source>
</evidence>
<sequence length="359" mass="36224">MPSLSSKTLLSALAGAASVAAHGHVNNIVINGLSYQAYDPTVFPYMASPPVVAGWTSGNTDNGFVAPDAFASGDIICHKDATNAKGHAVVAAGDKVFIQWNSWPESHKGPVLDYLANCGSSGCETVDKTALEFFKIDEVGLIDGSSAPGTWGSDQLIANNNSWMVQIPANIAPGFYVLRHEIIALHSAGQENGAQNYPVCFNLQVTGSGTESPAGVFGQSLYTPTDPGILVNIYQSLSSYTIPGPALIDGASSIAQGTSAITASATAITGSATAAPAQTTATSAVATSAAATSAAATSTVSSSVVGVSSSAPVTTAAPVASATTSAASSPTGCPGAAKRRARRAARRAARRHARDLGLN</sequence>
<name>A0AAN6YQ33_9PEZI</name>
<feature type="signal peptide" evidence="17">
    <location>
        <begin position="1"/>
        <end position="21"/>
    </location>
</feature>
<dbReference type="InterPro" id="IPR005103">
    <property type="entry name" value="AA9_LPMO"/>
</dbReference>
<evidence type="ECO:0000256" key="15">
    <source>
        <dbReference type="ARBA" id="ARBA00047174"/>
    </source>
</evidence>
<dbReference type="GO" id="GO:0004497">
    <property type="term" value="F:monooxygenase activity"/>
    <property type="evidence" value="ECO:0007669"/>
    <property type="project" value="UniProtKB-KW"/>
</dbReference>
<dbReference type="PANTHER" id="PTHR33353">
    <property type="entry name" value="PUTATIVE (AFU_ORTHOLOGUE AFUA_1G12560)-RELATED"/>
    <property type="match status" value="1"/>
</dbReference>
<evidence type="ECO:0000256" key="12">
    <source>
        <dbReference type="ARBA" id="ARBA00023326"/>
    </source>
</evidence>
<feature type="chain" id="PRO_5042871115" description="lytic cellulose monooxygenase (C4-dehydrogenating)" evidence="17">
    <location>
        <begin position="22"/>
        <end position="359"/>
    </location>
</feature>
<evidence type="ECO:0000256" key="7">
    <source>
        <dbReference type="ARBA" id="ARBA00023002"/>
    </source>
</evidence>
<gene>
    <name evidence="19" type="ORF">N656DRAFT_150432</name>
</gene>
<evidence type="ECO:0000256" key="2">
    <source>
        <dbReference type="ARBA" id="ARBA00004613"/>
    </source>
</evidence>
<comment type="catalytic activity">
    <reaction evidence="14">
        <text>[(1-&gt;4)-beta-D-glucosyl]n+m + reduced acceptor + O2 = 4-dehydro-beta-D-glucosyl-[(1-&gt;4)-beta-D-glucosyl]n-1 + [(1-&gt;4)-beta-D-glucosyl]m + acceptor + H2O.</text>
        <dbReference type="EC" id="1.14.99.56"/>
    </reaction>
</comment>
<evidence type="ECO:0000256" key="16">
    <source>
        <dbReference type="SAM" id="MobiDB-lite"/>
    </source>
</evidence>
<dbReference type="RefSeq" id="XP_064668832.1">
    <property type="nucleotide sequence ID" value="XM_064808671.1"/>
</dbReference>
<accession>A0AAN6YQ33</accession>
<keyword evidence="4" id="KW-0479">Metal-binding</keyword>
<feature type="compositionally biased region" description="Basic residues" evidence="16">
    <location>
        <begin position="337"/>
        <end position="353"/>
    </location>
</feature>
<evidence type="ECO:0000313" key="19">
    <source>
        <dbReference type="EMBL" id="KAK4111262.1"/>
    </source>
</evidence>
<keyword evidence="5 17" id="KW-0732">Signal</keyword>
<dbReference type="Proteomes" id="UP001302812">
    <property type="component" value="Unassembled WGS sequence"/>
</dbReference>
<keyword evidence="10" id="KW-1015">Disulfide bond</keyword>
<keyword evidence="20" id="KW-1185">Reference proteome</keyword>
<dbReference type="CDD" id="cd21175">
    <property type="entry name" value="LPMO_AA9"/>
    <property type="match status" value="1"/>
</dbReference>
<evidence type="ECO:0000256" key="11">
    <source>
        <dbReference type="ARBA" id="ARBA00023277"/>
    </source>
</evidence>
<evidence type="ECO:0000256" key="14">
    <source>
        <dbReference type="ARBA" id="ARBA00045077"/>
    </source>
</evidence>
<comment type="subcellular location">
    <subcellularLocation>
        <location evidence="2">Secreted</location>
    </subcellularLocation>
</comment>
<keyword evidence="12" id="KW-0624">Polysaccharide degradation</keyword>
<evidence type="ECO:0000256" key="10">
    <source>
        <dbReference type="ARBA" id="ARBA00023157"/>
    </source>
</evidence>
<evidence type="ECO:0000259" key="18">
    <source>
        <dbReference type="Pfam" id="PF03443"/>
    </source>
</evidence>
<dbReference type="GeneID" id="89932794"/>
<evidence type="ECO:0000256" key="9">
    <source>
        <dbReference type="ARBA" id="ARBA00023033"/>
    </source>
</evidence>
<feature type="region of interest" description="Disordered" evidence="16">
    <location>
        <begin position="320"/>
        <end position="359"/>
    </location>
</feature>
<dbReference type="EC" id="1.14.99.56" evidence="15"/>
<dbReference type="PANTHER" id="PTHR33353:SF36">
    <property type="entry name" value="ENDO-BETA-1,4-GLUCANASE D"/>
    <property type="match status" value="1"/>
</dbReference>
<dbReference type="GO" id="GO:0046872">
    <property type="term" value="F:metal ion binding"/>
    <property type="evidence" value="ECO:0007669"/>
    <property type="project" value="UniProtKB-KW"/>
</dbReference>
<reference evidence="19" key="2">
    <citation type="submission" date="2023-05" db="EMBL/GenBank/DDBJ databases">
        <authorList>
            <consortium name="Lawrence Berkeley National Laboratory"/>
            <person name="Steindorff A."/>
            <person name="Hensen N."/>
            <person name="Bonometti L."/>
            <person name="Westerberg I."/>
            <person name="Brannstrom I.O."/>
            <person name="Guillou S."/>
            <person name="Cros-Aarteil S."/>
            <person name="Calhoun S."/>
            <person name="Haridas S."/>
            <person name="Kuo A."/>
            <person name="Mondo S."/>
            <person name="Pangilinan J."/>
            <person name="Riley R."/>
            <person name="Labutti K."/>
            <person name="Andreopoulos B."/>
            <person name="Lipzen A."/>
            <person name="Chen C."/>
            <person name="Yanf M."/>
            <person name="Daum C."/>
            <person name="Ng V."/>
            <person name="Clum A."/>
            <person name="Ohm R."/>
            <person name="Martin F."/>
            <person name="Silar P."/>
            <person name="Natvig D."/>
            <person name="Lalanne C."/>
            <person name="Gautier V."/>
            <person name="Ament-Velasquez S.L."/>
            <person name="Kruys A."/>
            <person name="Hutchinson M.I."/>
            <person name="Powell A.J."/>
            <person name="Barry K."/>
            <person name="Miller A.N."/>
            <person name="Grigoriev I.V."/>
            <person name="Debuchy R."/>
            <person name="Gladieux P."/>
            <person name="Thoren M.H."/>
            <person name="Johannesson H."/>
        </authorList>
    </citation>
    <scope>NUCLEOTIDE SEQUENCE</scope>
    <source>
        <strain evidence="19">CBS 508.74</strain>
    </source>
</reference>
<keyword evidence="9 19" id="KW-0503">Monooxygenase</keyword>
<keyword evidence="8" id="KW-0186">Copper</keyword>
<reference evidence="19" key="1">
    <citation type="journal article" date="2023" name="Mol. Phylogenet. Evol.">
        <title>Genome-scale phylogeny and comparative genomics of the fungal order Sordariales.</title>
        <authorList>
            <person name="Hensen N."/>
            <person name="Bonometti L."/>
            <person name="Westerberg I."/>
            <person name="Brannstrom I.O."/>
            <person name="Guillou S."/>
            <person name="Cros-Aarteil S."/>
            <person name="Calhoun S."/>
            <person name="Haridas S."/>
            <person name="Kuo A."/>
            <person name="Mondo S."/>
            <person name="Pangilinan J."/>
            <person name="Riley R."/>
            <person name="LaButti K."/>
            <person name="Andreopoulos B."/>
            <person name="Lipzen A."/>
            <person name="Chen C."/>
            <person name="Yan M."/>
            <person name="Daum C."/>
            <person name="Ng V."/>
            <person name="Clum A."/>
            <person name="Steindorff A."/>
            <person name="Ohm R.A."/>
            <person name="Martin F."/>
            <person name="Silar P."/>
            <person name="Natvig D.O."/>
            <person name="Lalanne C."/>
            <person name="Gautier V."/>
            <person name="Ament-Velasquez S.L."/>
            <person name="Kruys A."/>
            <person name="Hutchinson M.I."/>
            <person name="Powell A.J."/>
            <person name="Barry K."/>
            <person name="Miller A.N."/>
            <person name="Grigoriev I.V."/>
            <person name="Debuchy R."/>
            <person name="Gladieux P."/>
            <person name="Hiltunen Thoren M."/>
            <person name="Johannesson H."/>
        </authorList>
    </citation>
    <scope>NUCLEOTIDE SEQUENCE</scope>
    <source>
        <strain evidence="19">CBS 508.74</strain>
    </source>
</reference>
<comment type="cofactor">
    <cofactor evidence="1">
        <name>Cu(2+)</name>
        <dbReference type="ChEBI" id="CHEBI:29036"/>
    </cofactor>
</comment>
<keyword evidence="6" id="KW-0136">Cellulose degradation</keyword>
<evidence type="ECO:0000256" key="3">
    <source>
        <dbReference type="ARBA" id="ARBA00022525"/>
    </source>
</evidence>
<keyword evidence="3" id="KW-0964">Secreted</keyword>
<protein>
    <recommendedName>
        <fullName evidence="15">lytic cellulose monooxygenase (C4-dehydrogenating)</fullName>
        <ecNumber evidence="15">1.14.99.56</ecNumber>
    </recommendedName>
</protein>
<dbReference type="InterPro" id="IPR049892">
    <property type="entry name" value="AA9"/>
</dbReference>
<evidence type="ECO:0000256" key="13">
    <source>
        <dbReference type="ARBA" id="ARBA00044502"/>
    </source>
</evidence>
<evidence type="ECO:0000256" key="17">
    <source>
        <dbReference type="SAM" id="SignalP"/>
    </source>
</evidence>
<dbReference type="AlphaFoldDB" id="A0AAN6YQ33"/>
<evidence type="ECO:0000256" key="6">
    <source>
        <dbReference type="ARBA" id="ARBA00023001"/>
    </source>
</evidence>
<keyword evidence="7" id="KW-0560">Oxidoreductase</keyword>
<evidence type="ECO:0000256" key="4">
    <source>
        <dbReference type="ARBA" id="ARBA00022723"/>
    </source>
</evidence>
<evidence type="ECO:0000256" key="5">
    <source>
        <dbReference type="ARBA" id="ARBA00022729"/>
    </source>
</evidence>
<dbReference type="GO" id="GO:0030245">
    <property type="term" value="P:cellulose catabolic process"/>
    <property type="evidence" value="ECO:0007669"/>
    <property type="project" value="UniProtKB-KW"/>
</dbReference>
<feature type="compositionally biased region" description="Low complexity" evidence="16">
    <location>
        <begin position="320"/>
        <end position="331"/>
    </location>
</feature>
<proteinExistence type="inferred from homology"/>
<dbReference type="Pfam" id="PF03443">
    <property type="entry name" value="AA9"/>
    <property type="match status" value="1"/>
</dbReference>